<accession>A0A857DHT4</accession>
<sequence length="379" mass="41878">MSRKVKSRRVITFSLVLVSIILLSGLVACSSGGTGTEETVQDQVDSTGNTLSDIKTKLNKANIYGATVSPDNGFVAYIQGNSELWEGQLYLWQVGSSEPKLIPRVNDRICKLLWSPNSSYLFVDIGTSVQREGIIVSAREDKSIGDFGYTGGPCWSPDSKWVAVGMVNSSIQPVTPTELNGVQDLVLYNIQTKEKKVIVKATSEYDFVPREWLANGNLEYDKYYYRGQAMEKLIYSAKPDTASAPEVSNASASAPATRAYFGIWIIKKEIPTPNVTCLSQEQIDGYLGQEIAVNDKQVVTSKGTIKNPVYQENIWTNTDLYNNWRMQFSSLGVTDDTVTEIEIANYQNDTENGIGSGFILTNDKRLYTNIGGVLFELGK</sequence>
<gene>
    <name evidence="1" type="ORF">GQ588_03545</name>
</gene>
<dbReference type="SUPFAM" id="SSF82171">
    <property type="entry name" value="DPP6 N-terminal domain-like"/>
    <property type="match status" value="1"/>
</dbReference>
<evidence type="ECO:0008006" key="3">
    <source>
        <dbReference type="Google" id="ProtNLM"/>
    </source>
</evidence>
<dbReference type="PROSITE" id="PS51257">
    <property type="entry name" value="PROKAR_LIPOPROTEIN"/>
    <property type="match status" value="1"/>
</dbReference>
<proteinExistence type="predicted"/>
<evidence type="ECO:0000313" key="2">
    <source>
        <dbReference type="Proteomes" id="UP000430508"/>
    </source>
</evidence>
<evidence type="ECO:0000313" key="1">
    <source>
        <dbReference type="EMBL" id="QGZ99785.1"/>
    </source>
</evidence>
<dbReference type="Gene3D" id="2.120.10.30">
    <property type="entry name" value="TolB, C-terminal domain"/>
    <property type="match status" value="1"/>
</dbReference>
<name>A0A857DHT4_9FIRM</name>
<dbReference type="InterPro" id="IPR011042">
    <property type="entry name" value="6-blade_b-propeller_TolB-like"/>
</dbReference>
<organism evidence="1 2">
    <name type="scientific">Dehalobacter restrictus</name>
    <dbReference type="NCBI Taxonomy" id="55583"/>
    <lineage>
        <taxon>Bacteria</taxon>
        <taxon>Bacillati</taxon>
        <taxon>Bacillota</taxon>
        <taxon>Clostridia</taxon>
        <taxon>Eubacteriales</taxon>
        <taxon>Desulfitobacteriaceae</taxon>
        <taxon>Dehalobacter</taxon>
    </lineage>
</organism>
<dbReference type="AlphaFoldDB" id="A0A857DHT4"/>
<dbReference type="EMBL" id="CP046996">
    <property type="protein sequence ID" value="QGZ99785.1"/>
    <property type="molecule type" value="Genomic_DNA"/>
</dbReference>
<dbReference type="RefSeq" id="WP_025205238.1">
    <property type="nucleotide sequence ID" value="NZ_CP046996.1"/>
</dbReference>
<reference evidence="1 2" key="1">
    <citation type="submission" date="2019-12" db="EMBL/GenBank/DDBJ databases">
        <title>Sequence classification of anaerobic respiratory reductive dehalogenases: First we see many, then we see few.</title>
        <authorList>
            <person name="Molenda O."/>
            <person name="Puentes Jacome L.A."/>
            <person name="Cao X."/>
            <person name="Nesbo C.L."/>
            <person name="Tang S."/>
            <person name="Morson N."/>
            <person name="Patron J."/>
            <person name="Lomheim L."/>
            <person name="Wishart D.S."/>
            <person name="Edwards E.A."/>
        </authorList>
    </citation>
    <scope>NUCLEOTIDE SEQUENCE [LARGE SCALE GENOMIC DNA]</scope>
    <source>
        <strain evidence="1 2">12DCA</strain>
    </source>
</reference>
<dbReference type="Proteomes" id="UP000430508">
    <property type="component" value="Chromosome"/>
</dbReference>
<protein>
    <recommendedName>
        <fullName evidence="3">Lipoprotein</fullName>
    </recommendedName>
</protein>